<gene>
    <name evidence="2" type="ORF">GIS00_18110</name>
</gene>
<dbReference type="Proteomes" id="UP000460221">
    <property type="component" value="Unassembled WGS sequence"/>
</dbReference>
<proteinExistence type="predicted"/>
<reference evidence="2 3" key="1">
    <citation type="submission" date="2019-11" db="EMBL/GenBank/DDBJ databases">
        <authorList>
            <person name="Jiang L.-Q."/>
        </authorList>
    </citation>
    <scope>NUCLEOTIDE SEQUENCE [LARGE SCALE GENOMIC DNA]</scope>
    <source>
        <strain evidence="2 3">YIM 132087</strain>
    </source>
</reference>
<dbReference type="InterPro" id="IPR005490">
    <property type="entry name" value="LD_TPept_cat_dom"/>
</dbReference>
<dbReference type="EMBL" id="WLYK01000008">
    <property type="protein sequence ID" value="MTD15853.1"/>
    <property type="molecule type" value="Genomic_DNA"/>
</dbReference>
<keyword evidence="3" id="KW-1185">Reference proteome</keyword>
<accession>A0A7K1FRI8</accession>
<protein>
    <submittedName>
        <fullName evidence="2">L,D-transpeptidase family protein</fullName>
    </submittedName>
</protein>
<dbReference type="PANTHER" id="PTHR38589:SF1">
    <property type="entry name" value="BLR0621 PROTEIN"/>
    <property type="match status" value="1"/>
</dbReference>
<name>A0A7K1FRI8_9ACTN</name>
<evidence type="ECO:0000313" key="3">
    <source>
        <dbReference type="Proteomes" id="UP000460221"/>
    </source>
</evidence>
<dbReference type="RefSeq" id="WP_154769870.1">
    <property type="nucleotide sequence ID" value="NZ_WLYK01000008.1"/>
</dbReference>
<dbReference type="GO" id="GO:0016740">
    <property type="term" value="F:transferase activity"/>
    <property type="evidence" value="ECO:0007669"/>
    <property type="project" value="InterPro"/>
</dbReference>
<sequence>MVRSAGSGETRGSTARRHRRVAKVLAPLLAVALAVLLPASAGASALPTTNTAQATTPMPALAAIPASSSQVISVATSSSSATSGTLTAWQRNSDGTWRQVVGPVVARVGAGGIGAASEGSTRTPAGQFVLDQAFGRQANPGTKMPWFTTDSYDWWDSNTSSPTYNTHVRQASSPGGASENLLAAGRAYDYAVNIGYNLDQVPGAGSAFFLHVSTGSATAGCVAIDAGALVDILQWLDPAQHPYIDIRVGTPWTPFPRWTSSRAIDFVNRVYYRMIGQSYYSTAPGSSARQAVSNLMIGATSRDRVAAVVAVSASWYGRYTTGAHEQCLGRAPSSAGTVTLVARLAKGATLSDIYEQLCGSAEAFALAGNNTTTWVGRLYRSVIGRAPTAAETARDVSLAQRYGRGHVTAALVHSTAFARIRMDALYSRMLGRPASAAEFSAHRTYVAGRGMFTLPVLIANGQEFYRS</sequence>
<comment type="caution">
    <text evidence="2">The sequence shown here is derived from an EMBL/GenBank/DDBJ whole genome shotgun (WGS) entry which is preliminary data.</text>
</comment>
<feature type="domain" description="L,D-TPase catalytic" evidence="1">
    <location>
        <begin position="89"/>
        <end position="238"/>
    </location>
</feature>
<dbReference type="PANTHER" id="PTHR38589">
    <property type="entry name" value="BLR0621 PROTEIN"/>
    <property type="match status" value="1"/>
</dbReference>
<evidence type="ECO:0000313" key="2">
    <source>
        <dbReference type="EMBL" id="MTD15853.1"/>
    </source>
</evidence>
<evidence type="ECO:0000259" key="1">
    <source>
        <dbReference type="Pfam" id="PF03734"/>
    </source>
</evidence>
<organism evidence="2 3">
    <name type="scientific">Nakamurella alba</name>
    <dbReference type="NCBI Taxonomy" id="2665158"/>
    <lineage>
        <taxon>Bacteria</taxon>
        <taxon>Bacillati</taxon>
        <taxon>Actinomycetota</taxon>
        <taxon>Actinomycetes</taxon>
        <taxon>Nakamurellales</taxon>
        <taxon>Nakamurellaceae</taxon>
        <taxon>Nakamurella</taxon>
    </lineage>
</organism>
<dbReference type="AlphaFoldDB" id="A0A7K1FRI8"/>
<dbReference type="Pfam" id="PF03734">
    <property type="entry name" value="YkuD"/>
    <property type="match status" value="1"/>
</dbReference>